<evidence type="ECO:0000313" key="1">
    <source>
        <dbReference type="Proteomes" id="UP000887580"/>
    </source>
</evidence>
<sequence>MALKIKCSKQVTPTKECDAIKSQKFYGYSGHDITQISLFLGLGYQTFYVPNVGSATVLELWENVDFNKTAGLTLDDQYYVKIYHYEHSNVTKPTYIGCPGPKGCPLSNVTKPTYIGCPGPKGCPLSYLSTKAELIRPTPNLKSLCQQPL</sequence>
<reference evidence="2" key="1">
    <citation type="submission" date="2022-11" db="UniProtKB">
        <authorList>
            <consortium name="WormBaseParasite"/>
        </authorList>
    </citation>
    <scope>IDENTIFICATION</scope>
</reference>
<dbReference type="Proteomes" id="UP000887580">
    <property type="component" value="Unplaced"/>
</dbReference>
<accession>A0AC35EZQ8</accession>
<evidence type="ECO:0000313" key="2">
    <source>
        <dbReference type="WBParaSite" id="PS1159_v2.g11695.t1"/>
    </source>
</evidence>
<dbReference type="WBParaSite" id="PS1159_v2.g11695.t1">
    <property type="protein sequence ID" value="PS1159_v2.g11695.t1"/>
    <property type="gene ID" value="PS1159_v2.g11695"/>
</dbReference>
<protein>
    <submittedName>
        <fullName evidence="2">Uncharacterized protein</fullName>
    </submittedName>
</protein>
<organism evidence="1 2">
    <name type="scientific">Panagrolaimus sp. PS1159</name>
    <dbReference type="NCBI Taxonomy" id="55785"/>
    <lineage>
        <taxon>Eukaryota</taxon>
        <taxon>Metazoa</taxon>
        <taxon>Ecdysozoa</taxon>
        <taxon>Nematoda</taxon>
        <taxon>Chromadorea</taxon>
        <taxon>Rhabditida</taxon>
        <taxon>Tylenchina</taxon>
        <taxon>Panagrolaimomorpha</taxon>
        <taxon>Panagrolaimoidea</taxon>
        <taxon>Panagrolaimidae</taxon>
        <taxon>Panagrolaimus</taxon>
    </lineage>
</organism>
<name>A0AC35EZQ8_9BILA</name>
<proteinExistence type="predicted"/>